<feature type="domain" description="STEEP1" evidence="2">
    <location>
        <begin position="18"/>
        <end position="125"/>
    </location>
</feature>
<accession>A0A9P3HEI2</accession>
<dbReference type="GO" id="GO:0090158">
    <property type="term" value="P:endoplasmic reticulum membrane organization"/>
    <property type="evidence" value="ECO:0007669"/>
    <property type="project" value="TreeGrafter"/>
</dbReference>
<name>A0A9P3HEI2_9FUNG</name>
<comment type="similarity">
    <text evidence="1">Belongs to the STEEP1 family.</text>
</comment>
<comment type="caution">
    <text evidence="3">The sequence shown here is derived from an EMBL/GenBank/DDBJ whole genome shotgun (WGS) entry which is preliminary data.</text>
</comment>
<dbReference type="PANTHER" id="PTHR46355:SF1">
    <property type="entry name" value="STING ER EXIT PROTEIN"/>
    <property type="match status" value="1"/>
</dbReference>
<evidence type="ECO:0000256" key="1">
    <source>
        <dbReference type="ARBA" id="ARBA00024205"/>
    </source>
</evidence>
<dbReference type="EMBL" id="BQFW01000010">
    <property type="protein sequence ID" value="GJJ75194.1"/>
    <property type="molecule type" value="Genomic_DNA"/>
</dbReference>
<protein>
    <recommendedName>
        <fullName evidence="2">STEEP1 domain-containing protein</fullName>
    </recommendedName>
</protein>
<dbReference type="PANTHER" id="PTHR46355">
    <property type="entry name" value="UPF0428 PROTEIN CXORF56"/>
    <property type="match status" value="1"/>
</dbReference>
<dbReference type="GO" id="GO:0006888">
    <property type="term" value="P:endoplasmic reticulum to Golgi vesicle-mediated transport"/>
    <property type="evidence" value="ECO:0007669"/>
    <property type="project" value="TreeGrafter"/>
</dbReference>
<reference evidence="3" key="2">
    <citation type="journal article" date="2022" name="Microbiol. Resour. Announc.">
        <title>Whole-Genome Sequence of Entomortierella parvispora E1425, a Mucoromycotan Fungus Associated with Burkholderiaceae-Related Endosymbiotic Bacteria.</title>
        <authorList>
            <person name="Herlambang A."/>
            <person name="Guo Y."/>
            <person name="Takashima Y."/>
            <person name="Narisawa K."/>
            <person name="Ohta H."/>
            <person name="Nishizawa T."/>
        </authorList>
    </citation>
    <scope>NUCLEOTIDE SEQUENCE</scope>
    <source>
        <strain evidence="3">E1425</strain>
    </source>
</reference>
<dbReference type="AlphaFoldDB" id="A0A9P3HEI2"/>
<dbReference type="OrthoDB" id="418131at2759"/>
<evidence type="ECO:0000313" key="4">
    <source>
        <dbReference type="Proteomes" id="UP000827284"/>
    </source>
</evidence>
<dbReference type="GO" id="GO:0005737">
    <property type="term" value="C:cytoplasm"/>
    <property type="evidence" value="ECO:0007669"/>
    <property type="project" value="GOC"/>
</dbReference>
<gene>
    <name evidence="3" type="ORF">EMPS_07552</name>
</gene>
<keyword evidence="4" id="KW-1185">Reference proteome</keyword>
<dbReference type="Proteomes" id="UP000827284">
    <property type="component" value="Unassembled WGS sequence"/>
</dbReference>
<reference evidence="3" key="1">
    <citation type="submission" date="2021-11" db="EMBL/GenBank/DDBJ databases">
        <authorList>
            <person name="Herlambang A."/>
            <person name="Guo Y."/>
            <person name="Takashima Y."/>
            <person name="Nishizawa T."/>
        </authorList>
    </citation>
    <scope>NUCLEOTIDE SEQUENCE</scope>
    <source>
        <strain evidence="3">E1425</strain>
    </source>
</reference>
<dbReference type="InterPro" id="IPR057965">
    <property type="entry name" value="STEEP1_dom"/>
</dbReference>
<dbReference type="InterPro" id="IPR029704">
    <property type="entry name" value="STEEP-like"/>
</dbReference>
<evidence type="ECO:0000259" key="2">
    <source>
        <dbReference type="Pfam" id="PF25809"/>
    </source>
</evidence>
<organism evidence="3 4">
    <name type="scientific">Entomortierella parvispora</name>
    <dbReference type="NCBI Taxonomy" id="205924"/>
    <lineage>
        <taxon>Eukaryota</taxon>
        <taxon>Fungi</taxon>
        <taxon>Fungi incertae sedis</taxon>
        <taxon>Mucoromycota</taxon>
        <taxon>Mortierellomycotina</taxon>
        <taxon>Mortierellomycetes</taxon>
        <taxon>Mortierellales</taxon>
        <taxon>Mortierellaceae</taxon>
        <taxon>Entomortierella</taxon>
    </lineage>
</organism>
<proteinExistence type="inferred from homology"/>
<sequence length="183" mass="20409">MPKIISNSIVSTSDNRDDQQQGLHSYYCLCSEFILVIDMELGQLPRRETDNAIIISNATRMYKLHTNQGEIKIVKRGDKFEKQYRLSCQRCHLLIAYETTPHLKGGPYTYIVQGALNEMQGVPPEDWELDLPNGHGPATVVEVAAGSSSIEEEEQRELKRRMDKNQAAAANARAMIAAAASSS</sequence>
<evidence type="ECO:0000313" key="3">
    <source>
        <dbReference type="EMBL" id="GJJ75194.1"/>
    </source>
</evidence>
<dbReference type="Pfam" id="PF25809">
    <property type="entry name" value="STEEP1"/>
    <property type="match status" value="1"/>
</dbReference>